<comment type="caution">
    <text evidence="2">The sequence shown here is derived from an EMBL/GenBank/DDBJ whole genome shotgun (WGS) entry which is preliminary data.</text>
</comment>
<keyword evidence="3" id="KW-1185">Reference proteome</keyword>
<evidence type="ECO:0000313" key="3">
    <source>
        <dbReference type="Proteomes" id="UP001066276"/>
    </source>
</evidence>
<organism evidence="2 3">
    <name type="scientific">Pleurodeles waltl</name>
    <name type="common">Iberian ribbed newt</name>
    <dbReference type="NCBI Taxonomy" id="8319"/>
    <lineage>
        <taxon>Eukaryota</taxon>
        <taxon>Metazoa</taxon>
        <taxon>Chordata</taxon>
        <taxon>Craniata</taxon>
        <taxon>Vertebrata</taxon>
        <taxon>Euteleostomi</taxon>
        <taxon>Amphibia</taxon>
        <taxon>Batrachia</taxon>
        <taxon>Caudata</taxon>
        <taxon>Salamandroidea</taxon>
        <taxon>Salamandridae</taxon>
        <taxon>Pleurodelinae</taxon>
        <taxon>Pleurodeles</taxon>
    </lineage>
</organism>
<reference evidence="2" key="1">
    <citation type="journal article" date="2022" name="bioRxiv">
        <title>Sequencing and chromosome-scale assembly of the giantPleurodeles waltlgenome.</title>
        <authorList>
            <person name="Brown T."/>
            <person name="Elewa A."/>
            <person name="Iarovenko S."/>
            <person name="Subramanian E."/>
            <person name="Araus A.J."/>
            <person name="Petzold A."/>
            <person name="Susuki M."/>
            <person name="Suzuki K.-i.T."/>
            <person name="Hayashi T."/>
            <person name="Toyoda A."/>
            <person name="Oliveira C."/>
            <person name="Osipova E."/>
            <person name="Leigh N.D."/>
            <person name="Simon A."/>
            <person name="Yun M.H."/>
        </authorList>
    </citation>
    <scope>NUCLEOTIDE SEQUENCE</scope>
    <source>
        <strain evidence="2">20211129_DDA</strain>
        <tissue evidence="2">Liver</tissue>
    </source>
</reference>
<gene>
    <name evidence="2" type="ORF">NDU88_008440</name>
</gene>
<accession>A0AAV7QUJ5</accession>
<evidence type="ECO:0000256" key="1">
    <source>
        <dbReference type="SAM" id="MobiDB-lite"/>
    </source>
</evidence>
<dbReference type="EMBL" id="JANPWB010000010">
    <property type="protein sequence ID" value="KAJ1142113.1"/>
    <property type="molecule type" value="Genomic_DNA"/>
</dbReference>
<evidence type="ECO:0000313" key="2">
    <source>
        <dbReference type="EMBL" id="KAJ1142113.1"/>
    </source>
</evidence>
<feature type="compositionally biased region" description="Gly residues" evidence="1">
    <location>
        <begin position="72"/>
        <end position="83"/>
    </location>
</feature>
<feature type="region of interest" description="Disordered" evidence="1">
    <location>
        <begin position="48"/>
        <end position="83"/>
    </location>
</feature>
<proteinExistence type="predicted"/>
<sequence>MAAMLEPLSGAPPRAVLNTSLCTPLASPVGLCDARWYRGRPRVGPQYVSVPRRPAGAGWRRDAPGTHASGASAGGRGVRGPVGEGALCRTALT</sequence>
<dbReference type="AlphaFoldDB" id="A0AAV7QUJ5"/>
<protein>
    <submittedName>
        <fullName evidence="2">Uncharacterized protein</fullName>
    </submittedName>
</protein>
<dbReference type="Proteomes" id="UP001066276">
    <property type="component" value="Chromosome 6"/>
</dbReference>
<name>A0AAV7QUJ5_PLEWA</name>